<reference evidence="1 2" key="1">
    <citation type="submission" date="2022-07" db="EMBL/GenBank/DDBJ databases">
        <title>Novel species in genus cellulomonas.</title>
        <authorList>
            <person name="Ye L."/>
        </authorList>
    </citation>
    <scope>NUCLEOTIDE SEQUENCE [LARGE SCALE GENOMIC DNA]</scope>
    <source>
        <strain evidence="2">zg-Y338</strain>
    </source>
</reference>
<organism evidence="1 2">
    <name type="scientific">Cellulomonas chengniuliangii</name>
    <dbReference type="NCBI Taxonomy" id="2968084"/>
    <lineage>
        <taxon>Bacteria</taxon>
        <taxon>Bacillati</taxon>
        <taxon>Actinomycetota</taxon>
        <taxon>Actinomycetes</taxon>
        <taxon>Micrococcales</taxon>
        <taxon>Cellulomonadaceae</taxon>
        <taxon>Cellulomonas</taxon>
    </lineage>
</organism>
<evidence type="ECO:0008006" key="3">
    <source>
        <dbReference type="Google" id="ProtNLM"/>
    </source>
</evidence>
<evidence type="ECO:0000313" key="1">
    <source>
        <dbReference type="EMBL" id="UUI75107.1"/>
    </source>
</evidence>
<accession>A0ABY5KX89</accession>
<name>A0ABY5KX89_9CELL</name>
<protein>
    <recommendedName>
        <fullName evidence="3">AbiEi antitoxin C-terminal domain-containing protein</fullName>
    </recommendedName>
</protein>
<dbReference type="EMBL" id="CP101988">
    <property type="protein sequence ID" value="UUI75107.1"/>
    <property type="molecule type" value="Genomic_DNA"/>
</dbReference>
<dbReference type="Proteomes" id="UP001316189">
    <property type="component" value="Chromosome"/>
</dbReference>
<sequence>MVDQPQAPGHGVLVFKRLDAAGAGQEAARLDLSSGLLTPAQTTWRRRPVVIDGKALVEVRGRKDGVDLVVERANGWRVASIPLLEATKGGAATAPAELVDGLADAVDRRGPRGAADAVGLLRSQARYLRHDGGPAQTSPLARKIAGLSERFARLGF</sequence>
<dbReference type="RefSeq" id="WP_227570012.1">
    <property type="nucleotide sequence ID" value="NZ_CP101988.1"/>
</dbReference>
<keyword evidence="2" id="KW-1185">Reference proteome</keyword>
<proteinExistence type="predicted"/>
<evidence type="ECO:0000313" key="2">
    <source>
        <dbReference type="Proteomes" id="UP001316189"/>
    </source>
</evidence>
<gene>
    <name evidence="1" type="ORF">NP064_15240</name>
</gene>